<comment type="caution">
    <text evidence="3">The sequence shown here is derived from an EMBL/GenBank/DDBJ whole genome shotgun (WGS) entry which is preliminary data.</text>
</comment>
<protein>
    <submittedName>
        <fullName evidence="3">Amidohydrolase</fullName>
    </submittedName>
</protein>
<feature type="compositionally biased region" description="Basic and acidic residues" evidence="1">
    <location>
        <begin position="457"/>
        <end position="468"/>
    </location>
</feature>
<evidence type="ECO:0000313" key="3">
    <source>
        <dbReference type="EMBL" id="MBZ5749484.1"/>
    </source>
</evidence>
<dbReference type="InterPro" id="IPR017439">
    <property type="entry name" value="Amidohydrolase"/>
</dbReference>
<accession>A0ABS7UNL0</accession>
<evidence type="ECO:0000313" key="4">
    <source>
        <dbReference type="Proteomes" id="UP001165287"/>
    </source>
</evidence>
<name>A0ABS7UNL0_9BACI</name>
<dbReference type="Gene3D" id="3.40.630.10">
    <property type="entry name" value="Zn peptidases"/>
    <property type="match status" value="1"/>
</dbReference>
<dbReference type="PANTHER" id="PTHR30575">
    <property type="entry name" value="PEPTIDASE M20"/>
    <property type="match status" value="1"/>
</dbReference>
<dbReference type="PANTHER" id="PTHR30575:SF0">
    <property type="entry name" value="XAA-ARG DIPEPTIDASE"/>
    <property type="match status" value="1"/>
</dbReference>
<feature type="region of interest" description="Disordered" evidence="1">
    <location>
        <begin position="441"/>
        <end position="468"/>
    </location>
</feature>
<dbReference type="InterPro" id="IPR017145">
    <property type="entry name" value="Aminobenzoyl-glu_utiliz_pB"/>
</dbReference>
<organism evidence="3 4">
    <name type="scientific">Metabacillus rhizolycopersici</name>
    <dbReference type="NCBI Taxonomy" id="2875709"/>
    <lineage>
        <taxon>Bacteria</taxon>
        <taxon>Bacillati</taxon>
        <taxon>Bacillota</taxon>
        <taxon>Bacilli</taxon>
        <taxon>Bacillales</taxon>
        <taxon>Bacillaceae</taxon>
        <taxon>Metabacillus</taxon>
    </lineage>
</organism>
<evidence type="ECO:0000259" key="2">
    <source>
        <dbReference type="Pfam" id="PF07687"/>
    </source>
</evidence>
<dbReference type="InterPro" id="IPR052030">
    <property type="entry name" value="Peptidase_M20/M20A_hydrolases"/>
</dbReference>
<dbReference type="InterPro" id="IPR011650">
    <property type="entry name" value="Peptidase_M20_dimer"/>
</dbReference>
<evidence type="ECO:0000256" key="1">
    <source>
        <dbReference type="SAM" id="MobiDB-lite"/>
    </source>
</evidence>
<dbReference type="EMBL" id="JAIQUM010000006">
    <property type="protein sequence ID" value="MBZ5749484.1"/>
    <property type="molecule type" value="Genomic_DNA"/>
</dbReference>
<dbReference type="SUPFAM" id="SSF53187">
    <property type="entry name" value="Zn-dependent exopeptidases"/>
    <property type="match status" value="1"/>
</dbReference>
<dbReference type="SUPFAM" id="SSF55031">
    <property type="entry name" value="Bacterial exopeptidase dimerisation domain"/>
    <property type="match status" value="1"/>
</dbReference>
<dbReference type="Gene3D" id="3.30.70.360">
    <property type="match status" value="1"/>
</dbReference>
<dbReference type="NCBIfam" id="TIGR01891">
    <property type="entry name" value="amidohydrolases"/>
    <property type="match status" value="1"/>
</dbReference>
<feature type="domain" description="Peptidase M20 dimerisation" evidence="2">
    <location>
        <begin position="182"/>
        <end position="275"/>
    </location>
</feature>
<reference evidence="3" key="1">
    <citation type="submission" date="2024-05" db="EMBL/GenBank/DDBJ databases">
        <title>Metabacillus sp. nov., isolated from the rhizosphere soil of tomato plants.</title>
        <authorList>
            <person name="Ma R."/>
        </authorList>
    </citation>
    <scope>NUCLEOTIDE SEQUENCE</scope>
    <source>
        <strain evidence="3">DBTR6</strain>
    </source>
</reference>
<dbReference type="RefSeq" id="WP_224137262.1">
    <property type="nucleotide sequence ID" value="NZ_JAIQUM010000006.1"/>
</dbReference>
<sequence length="468" mass="50877">MSKETILDWVNGNQDLFTEMARKIWENPQVAYEETYASNLQIKMLEEAGFTIQTNIGGVQTAFIAEYGSGHPTIGILGEYDALPGLSQTVSSIQNEVVPNGPGHGCGHNLLGTAGVEAVIAVKEAMDTHGLGGTIRYYGCPAEEVLSGKTFMARAGVFDDLDSALTWHPWTANSIATTSMQSMVSIKFHFKGITAHAAAAPHAGRSALDAVELMNTGANYLREHVLDGSRIHYVITNGGMAPNIVPEHASVWYYLRAATKEQVEDILTRVQKIAKGAAMMTETEVDSEILAYPFETLTNDVLNEILYENMKLTDSQIFTEEEVTFAKGLIESINPAIAKNNSEDILPTNIQFHRHLKGTTMGGSTDVGDVSWITSVGQVMTTCAPIGVQLHSWQATASFGSTIGFKGMHLAAKTMALSVYDLLTTPNLIEKAQAEFKQSTLTKQYKPGIPEDVMPPRGKDSERLETVK</sequence>
<dbReference type="Pfam" id="PF07687">
    <property type="entry name" value="M20_dimer"/>
    <property type="match status" value="1"/>
</dbReference>
<gene>
    <name evidence="3" type="ORF">K9V48_04305</name>
</gene>
<proteinExistence type="predicted"/>
<keyword evidence="4" id="KW-1185">Reference proteome</keyword>
<dbReference type="InterPro" id="IPR036264">
    <property type="entry name" value="Bact_exopeptidase_dim_dom"/>
</dbReference>
<dbReference type="Proteomes" id="UP001165287">
    <property type="component" value="Unassembled WGS sequence"/>
</dbReference>
<dbReference type="PIRSF" id="PIRSF037227">
    <property type="entry name" value="Aminobenzoyl-glu_utiliz_pB"/>
    <property type="match status" value="1"/>
</dbReference>